<evidence type="ECO:0008006" key="5">
    <source>
        <dbReference type="Google" id="ProtNLM"/>
    </source>
</evidence>
<dbReference type="InterPro" id="IPR011250">
    <property type="entry name" value="OMP/PagP_B-barrel"/>
</dbReference>
<proteinExistence type="predicted"/>
<reference evidence="3 4" key="1">
    <citation type="submission" date="2023-11" db="EMBL/GenBank/DDBJ databases">
        <title>A Novel Polar Bacteriovorax (B. antarcticus) Isolated from the Biocrust in Antarctica.</title>
        <authorList>
            <person name="Mun W."/>
            <person name="Choi S.Y."/>
            <person name="Mitchell R.J."/>
        </authorList>
    </citation>
    <scope>NUCLEOTIDE SEQUENCE [LARGE SCALE GENOMIC DNA]</scope>
    <source>
        <strain evidence="3 4">PP10</strain>
    </source>
</reference>
<dbReference type="EMBL" id="JAYGJQ010000001">
    <property type="protein sequence ID" value="MEA9354857.1"/>
    <property type="molecule type" value="Genomic_DNA"/>
</dbReference>
<feature type="region of interest" description="Disordered" evidence="1">
    <location>
        <begin position="136"/>
        <end position="156"/>
    </location>
</feature>
<keyword evidence="4" id="KW-1185">Reference proteome</keyword>
<comment type="caution">
    <text evidence="3">The sequence shown here is derived from an EMBL/GenBank/DDBJ whole genome shotgun (WGS) entry which is preliminary data.</text>
</comment>
<dbReference type="Proteomes" id="UP001302274">
    <property type="component" value="Unassembled WGS sequence"/>
</dbReference>
<feature type="chain" id="PRO_5045451558" description="Outer membrane protein beta-barrel domain-containing protein" evidence="2">
    <location>
        <begin position="26"/>
        <end position="339"/>
    </location>
</feature>
<organism evidence="3 4">
    <name type="scientific">Bacteriovorax antarcticus</name>
    <dbReference type="NCBI Taxonomy" id="3088717"/>
    <lineage>
        <taxon>Bacteria</taxon>
        <taxon>Pseudomonadati</taxon>
        <taxon>Bdellovibrionota</taxon>
        <taxon>Bacteriovoracia</taxon>
        <taxon>Bacteriovoracales</taxon>
        <taxon>Bacteriovoracaceae</taxon>
        <taxon>Bacteriovorax</taxon>
    </lineage>
</organism>
<gene>
    <name evidence="3" type="ORF">SHI21_01500</name>
</gene>
<feature type="signal peptide" evidence="2">
    <location>
        <begin position="1"/>
        <end position="25"/>
    </location>
</feature>
<accession>A0ABU5VQG9</accession>
<dbReference type="SUPFAM" id="SSF56925">
    <property type="entry name" value="OMPA-like"/>
    <property type="match status" value="1"/>
</dbReference>
<sequence>MFLRRYKIAVLFCLLIFLAIPSVYAQNVLDDIEEEDRIETGHTENAPNLVAETIKVVSPSKKIFILTNENKTFSKGDFISLLLGNKLVCRALVAKTTDDQLSGIKIVKIYNVTLWKQMAVGKEVLVLKGDDSYYSNLEKTPKTPEENAKNTSKVQDEDDLFNSTTLNDDDLSLEETSKRLIKTDNLISAGVGLISGLDVDGSSKRYTHMNGSWGYQVSDNIWAELGVGTNTITDYPATGIDTRMTNFTGKVKYTFNAPFYSYIMPYVGYQVINVNSPGAGVEDGESTPEELENEVKLVDDLKKSSVIFGVTVLKRIVPGWFIRADLGSDILSGGLTLEF</sequence>
<feature type="compositionally biased region" description="Basic and acidic residues" evidence="1">
    <location>
        <begin position="139"/>
        <end position="148"/>
    </location>
</feature>
<protein>
    <recommendedName>
        <fullName evidence="5">Outer membrane protein beta-barrel domain-containing protein</fullName>
    </recommendedName>
</protein>
<dbReference type="RefSeq" id="WP_323574351.1">
    <property type="nucleotide sequence ID" value="NZ_JAYGJQ010000001.1"/>
</dbReference>
<evidence type="ECO:0000313" key="4">
    <source>
        <dbReference type="Proteomes" id="UP001302274"/>
    </source>
</evidence>
<keyword evidence="2" id="KW-0732">Signal</keyword>
<evidence type="ECO:0000256" key="2">
    <source>
        <dbReference type="SAM" id="SignalP"/>
    </source>
</evidence>
<evidence type="ECO:0000313" key="3">
    <source>
        <dbReference type="EMBL" id="MEA9354857.1"/>
    </source>
</evidence>
<name>A0ABU5VQG9_9BACT</name>
<evidence type="ECO:0000256" key="1">
    <source>
        <dbReference type="SAM" id="MobiDB-lite"/>
    </source>
</evidence>